<dbReference type="EMBL" id="CP162511">
    <property type="protein sequence ID" value="XDI03904.1"/>
    <property type="molecule type" value="Genomic_DNA"/>
</dbReference>
<sequence length="447" mass="46712">MDVHSPRTPRRRHMRRATTLIALGAVAALTLSACAAGDGGSGDDGGDKTLTVWLPGTNQTEIDLVTDTIVPAFEKESGADVEVTFVDWGDISTKLNSAFAAGTAPDVFGHGPAATADFVANDRILDLDDRVAAMSADDRDDLAAALPGGQVDGVQYLMPLSLQGYLVMYDADAFTAAGLDPDAPPATWEELKTAAEALTERDGQTITRSGFLSPSQAIARQQSFATFLFGAGGELVNEEGTEAAFASKEGVDALDFFTGLYSGDTAVSANLGEDYLNAPAAQQPLVQRSAAMTIQAAPMMQQIVDAAPDRDLRVMPALSFEGGDPAAFGGAGPGLMINADSKSPDLAWDFIEYMLSPEVSTEYTQGTGAIPVRASAADSDYAKNSPIITTFLEQSEHLKANPNVVGWVQVRDALDKELERALNGVASSQEALDAAAAEADKILGANG</sequence>
<feature type="chain" id="PRO_5044251800" evidence="1">
    <location>
        <begin position="36"/>
        <end position="447"/>
    </location>
</feature>
<proteinExistence type="predicted"/>
<name>A0AB39BBX1_9MICO</name>
<reference evidence="2" key="1">
    <citation type="submission" date="2024-05" db="EMBL/GenBank/DDBJ databases">
        <title>Herbiconiux sp. A18JL235.</title>
        <authorList>
            <person name="Zhang G."/>
        </authorList>
    </citation>
    <scope>NUCLEOTIDE SEQUENCE</scope>
    <source>
        <strain evidence="2">A18JL235</strain>
    </source>
</reference>
<dbReference type="InterPro" id="IPR050490">
    <property type="entry name" value="Bact_solute-bd_prot1"/>
</dbReference>
<dbReference type="CDD" id="cd14748">
    <property type="entry name" value="PBP2_UgpB"/>
    <property type="match status" value="1"/>
</dbReference>
<protein>
    <submittedName>
        <fullName evidence="2">ABC transporter substrate-binding protein</fullName>
    </submittedName>
</protein>
<dbReference type="Gene3D" id="3.40.190.10">
    <property type="entry name" value="Periplasmic binding protein-like II"/>
    <property type="match status" value="2"/>
</dbReference>
<dbReference type="PANTHER" id="PTHR43649">
    <property type="entry name" value="ARABINOSE-BINDING PROTEIN-RELATED"/>
    <property type="match status" value="1"/>
</dbReference>
<evidence type="ECO:0000313" key="2">
    <source>
        <dbReference type="EMBL" id="XDI03904.1"/>
    </source>
</evidence>
<dbReference type="InterPro" id="IPR006059">
    <property type="entry name" value="SBP"/>
</dbReference>
<dbReference type="Pfam" id="PF01547">
    <property type="entry name" value="SBP_bac_1"/>
    <property type="match status" value="1"/>
</dbReference>
<dbReference type="AlphaFoldDB" id="A0AB39BBX1"/>
<dbReference type="RefSeq" id="WP_368496323.1">
    <property type="nucleotide sequence ID" value="NZ_CP162511.1"/>
</dbReference>
<dbReference type="PROSITE" id="PS51257">
    <property type="entry name" value="PROKAR_LIPOPROTEIN"/>
    <property type="match status" value="1"/>
</dbReference>
<dbReference type="PANTHER" id="PTHR43649:SF12">
    <property type="entry name" value="DIACETYLCHITOBIOSE BINDING PROTEIN DASA"/>
    <property type="match status" value="1"/>
</dbReference>
<feature type="signal peptide" evidence="1">
    <location>
        <begin position="1"/>
        <end position="35"/>
    </location>
</feature>
<organism evidence="2">
    <name type="scientific">Herbiconiux sp. A18JL235</name>
    <dbReference type="NCBI Taxonomy" id="3152363"/>
    <lineage>
        <taxon>Bacteria</taxon>
        <taxon>Bacillati</taxon>
        <taxon>Actinomycetota</taxon>
        <taxon>Actinomycetes</taxon>
        <taxon>Micrococcales</taxon>
        <taxon>Microbacteriaceae</taxon>
        <taxon>Herbiconiux</taxon>
    </lineage>
</organism>
<dbReference type="SUPFAM" id="SSF53850">
    <property type="entry name" value="Periplasmic binding protein-like II"/>
    <property type="match status" value="1"/>
</dbReference>
<accession>A0AB39BBX1</accession>
<gene>
    <name evidence="2" type="ORF">ABFY20_11135</name>
</gene>
<keyword evidence="1" id="KW-0732">Signal</keyword>
<evidence type="ECO:0000256" key="1">
    <source>
        <dbReference type="SAM" id="SignalP"/>
    </source>
</evidence>